<protein>
    <submittedName>
        <fullName evidence="1">Uncharacterized protein</fullName>
    </submittedName>
</protein>
<keyword evidence="2" id="KW-1185">Reference proteome</keyword>
<proteinExistence type="predicted"/>
<evidence type="ECO:0000313" key="1">
    <source>
        <dbReference type="EMBL" id="KST67936.1"/>
    </source>
</evidence>
<gene>
    <name evidence="1" type="ORF">BC008_31635</name>
</gene>
<dbReference type="Proteomes" id="UP000053372">
    <property type="component" value="Unassembled WGS sequence"/>
</dbReference>
<sequence length="154" mass="18233">MNDSDFGQQTFLEIIEYIKQANSDEEIIDIYNFSTFYIRNFFTFQQLHQIKAGIASNHYCDEDILKYLFKTGYIMEVYNNTRFQLTLVENPALLEELILKSDLSNCESIPSAIYELILNDEIKFRDKIFELNSSHAPDDIRLRLTLLRVNLIYH</sequence>
<comment type="caution">
    <text evidence="1">The sequence shown here is derived from an EMBL/GenBank/DDBJ whole genome shotgun (WGS) entry which is preliminary data.</text>
</comment>
<dbReference type="RefSeq" id="WP_027845682.1">
    <property type="nucleotide sequence ID" value="NZ_LMTZ01000084.1"/>
</dbReference>
<accession>A0A0V7ZTH6</accession>
<dbReference type="EMBL" id="LMTZ01000084">
    <property type="protein sequence ID" value="KST67936.1"/>
    <property type="molecule type" value="Genomic_DNA"/>
</dbReference>
<organism evidence="1 2">
    <name type="scientific">Mastigocoleus testarum BC008</name>
    <dbReference type="NCBI Taxonomy" id="371196"/>
    <lineage>
        <taxon>Bacteria</taxon>
        <taxon>Bacillati</taxon>
        <taxon>Cyanobacteriota</taxon>
        <taxon>Cyanophyceae</taxon>
        <taxon>Nostocales</taxon>
        <taxon>Hapalosiphonaceae</taxon>
        <taxon>Mastigocoleus</taxon>
    </lineage>
</organism>
<reference evidence="1 2" key="1">
    <citation type="journal article" date="2015" name="Genome Announc.">
        <title>Draft Genome of the Euendolithic (true boring) Cyanobacterium Mastigocoleus testarum strain BC008.</title>
        <authorList>
            <person name="Guida B.S."/>
            <person name="Garcia-Pichel F."/>
        </authorList>
    </citation>
    <scope>NUCLEOTIDE SEQUENCE [LARGE SCALE GENOMIC DNA]</scope>
    <source>
        <strain evidence="1 2">BC008</strain>
    </source>
</reference>
<dbReference type="AlphaFoldDB" id="A0A0V7ZTH6"/>
<evidence type="ECO:0000313" key="2">
    <source>
        <dbReference type="Proteomes" id="UP000053372"/>
    </source>
</evidence>
<name>A0A0V7ZTH6_9CYAN</name>